<evidence type="ECO:0000256" key="2">
    <source>
        <dbReference type="ARBA" id="ARBA00022603"/>
    </source>
</evidence>
<organism evidence="6 7">
    <name type="scientific">Candidatus Cryptobacteroides avicola</name>
    <dbReference type="NCBI Taxonomy" id="2840757"/>
    <lineage>
        <taxon>Bacteria</taxon>
        <taxon>Pseudomonadati</taxon>
        <taxon>Bacteroidota</taxon>
        <taxon>Bacteroidia</taxon>
        <taxon>Bacteroidales</taxon>
        <taxon>Candidatus Cryptobacteroides</taxon>
    </lineage>
</organism>
<dbReference type="InterPro" id="IPR029064">
    <property type="entry name" value="Ribosomal_eL30-like_sf"/>
</dbReference>
<evidence type="ECO:0000259" key="5">
    <source>
        <dbReference type="Pfam" id="PF22435"/>
    </source>
</evidence>
<evidence type="ECO:0000313" key="6">
    <source>
        <dbReference type="EMBL" id="MBO8483805.1"/>
    </source>
</evidence>
<comment type="similarity">
    <text evidence="1">Belongs to the class IV-like SAM-binding methyltransferase superfamily. RNA methyltransferase TrmH family.</text>
</comment>
<evidence type="ECO:0000256" key="1">
    <source>
        <dbReference type="ARBA" id="ARBA00007228"/>
    </source>
</evidence>
<evidence type="ECO:0000256" key="3">
    <source>
        <dbReference type="ARBA" id="ARBA00022679"/>
    </source>
</evidence>
<proteinExistence type="inferred from homology"/>
<keyword evidence="2 6" id="KW-0489">Methyltransferase</keyword>
<name>A0A940III7_9BACT</name>
<dbReference type="GO" id="GO:0032259">
    <property type="term" value="P:methylation"/>
    <property type="evidence" value="ECO:0007669"/>
    <property type="project" value="UniProtKB-KW"/>
</dbReference>
<dbReference type="InterPro" id="IPR029026">
    <property type="entry name" value="tRNA_m1G_MTases_N"/>
</dbReference>
<comment type="caution">
    <text evidence="6">The sequence shown here is derived from an EMBL/GenBank/DDBJ whole genome shotgun (WGS) entry which is preliminary data.</text>
</comment>
<dbReference type="PANTHER" id="PTHR43191">
    <property type="entry name" value="RRNA METHYLTRANSFERASE 3"/>
    <property type="match status" value="1"/>
</dbReference>
<dbReference type="InterPro" id="IPR001537">
    <property type="entry name" value="SpoU_MeTrfase"/>
</dbReference>
<accession>A0A940III7</accession>
<dbReference type="GO" id="GO:0003723">
    <property type="term" value="F:RNA binding"/>
    <property type="evidence" value="ECO:0007669"/>
    <property type="project" value="InterPro"/>
</dbReference>
<dbReference type="EMBL" id="JADILV010000045">
    <property type="protein sequence ID" value="MBO8483805.1"/>
    <property type="molecule type" value="Genomic_DNA"/>
</dbReference>
<sequence length="271" mass="29097">MSGISNNEIKKVRSLSMKKFRDQEGLFTVEGEKMVSEALGSSFHVEKVYRADEIGQETMSRISALSSPSPVLAVVRKPSGLVLEGTGEILPALVPGKSAEKRHDGPDKSGKHQGLFLALDTIRDPGNLGTILRIADWFGIDAVFASRDTVDVFNPKVVQATMGAIFRVRFHYADIPALTRIALEAGGHVYGTFLDGENIYGKTLDCGADSPSVIVIGNESDGISPEVATMVSDRLFIPPYPAGDPGSESLNAAVATAITVSEFRRRQTFNG</sequence>
<dbReference type="GO" id="GO:0008173">
    <property type="term" value="F:RNA methyltransferase activity"/>
    <property type="evidence" value="ECO:0007669"/>
    <property type="project" value="InterPro"/>
</dbReference>
<dbReference type="Gene3D" id="3.30.1330.30">
    <property type="match status" value="1"/>
</dbReference>
<dbReference type="InterPro" id="IPR053888">
    <property type="entry name" value="MRM3-like_sub_bind"/>
</dbReference>
<gene>
    <name evidence="6" type="ORF">IAB75_06805</name>
</gene>
<dbReference type="InterPro" id="IPR029028">
    <property type="entry name" value="Alpha/beta_knot_MTases"/>
</dbReference>
<reference evidence="6" key="1">
    <citation type="submission" date="2020-10" db="EMBL/GenBank/DDBJ databases">
        <authorList>
            <person name="Gilroy R."/>
        </authorList>
    </citation>
    <scope>NUCLEOTIDE SEQUENCE</scope>
    <source>
        <strain evidence="6">G3-8215</strain>
    </source>
</reference>
<dbReference type="Pfam" id="PF22435">
    <property type="entry name" value="MRM3-like_sub_bind"/>
    <property type="match status" value="1"/>
</dbReference>
<reference evidence="6" key="2">
    <citation type="journal article" date="2021" name="PeerJ">
        <title>Extensive microbial diversity within the chicken gut microbiome revealed by metagenomics and culture.</title>
        <authorList>
            <person name="Gilroy R."/>
            <person name="Ravi A."/>
            <person name="Getino M."/>
            <person name="Pursley I."/>
            <person name="Horton D.L."/>
            <person name="Alikhan N.F."/>
            <person name="Baker D."/>
            <person name="Gharbi K."/>
            <person name="Hall N."/>
            <person name="Watson M."/>
            <person name="Adriaenssens E.M."/>
            <person name="Foster-Nyarko E."/>
            <person name="Jarju S."/>
            <person name="Secka A."/>
            <person name="Antonio M."/>
            <person name="Oren A."/>
            <person name="Chaudhuri R.R."/>
            <person name="La Ragione R."/>
            <person name="Hildebrand F."/>
            <person name="Pallen M.J."/>
        </authorList>
    </citation>
    <scope>NUCLEOTIDE SEQUENCE</scope>
    <source>
        <strain evidence="6">G3-8215</strain>
    </source>
</reference>
<dbReference type="Pfam" id="PF00588">
    <property type="entry name" value="SpoU_methylase"/>
    <property type="match status" value="1"/>
</dbReference>
<keyword evidence="3" id="KW-0808">Transferase</keyword>
<dbReference type="CDD" id="cd18109">
    <property type="entry name" value="SpoU-like_RNA-MTase"/>
    <property type="match status" value="1"/>
</dbReference>
<evidence type="ECO:0000313" key="7">
    <source>
        <dbReference type="Proteomes" id="UP000725002"/>
    </source>
</evidence>
<dbReference type="Gene3D" id="3.40.1280.10">
    <property type="match status" value="1"/>
</dbReference>
<evidence type="ECO:0000259" key="4">
    <source>
        <dbReference type="Pfam" id="PF00588"/>
    </source>
</evidence>
<dbReference type="GO" id="GO:0006396">
    <property type="term" value="P:RNA processing"/>
    <property type="evidence" value="ECO:0007669"/>
    <property type="project" value="InterPro"/>
</dbReference>
<feature type="domain" description="MRM3-like substrate binding" evidence="5">
    <location>
        <begin position="6"/>
        <end position="59"/>
    </location>
</feature>
<dbReference type="SUPFAM" id="SSF75217">
    <property type="entry name" value="alpha/beta knot"/>
    <property type="match status" value="1"/>
</dbReference>
<dbReference type="SUPFAM" id="SSF55315">
    <property type="entry name" value="L30e-like"/>
    <property type="match status" value="1"/>
</dbReference>
<feature type="domain" description="tRNA/rRNA methyltransferase SpoU type" evidence="4">
    <location>
        <begin position="115"/>
        <end position="259"/>
    </location>
</feature>
<dbReference type="InterPro" id="IPR051259">
    <property type="entry name" value="rRNA_Methyltransferase"/>
</dbReference>
<dbReference type="PANTHER" id="PTHR43191:SF2">
    <property type="entry name" value="RRNA METHYLTRANSFERASE 3, MITOCHONDRIAL"/>
    <property type="match status" value="1"/>
</dbReference>
<protein>
    <submittedName>
        <fullName evidence="6">RNA methyltransferase</fullName>
    </submittedName>
</protein>
<dbReference type="AlphaFoldDB" id="A0A940III7"/>
<dbReference type="Proteomes" id="UP000725002">
    <property type="component" value="Unassembled WGS sequence"/>
</dbReference>